<keyword evidence="1" id="KW-0812">Transmembrane</keyword>
<dbReference type="EMBL" id="GBRH01167932">
    <property type="protein sequence ID" value="JAE29964.1"/>
    <property type="molecule type" value="Transcribed_RNA"/>
</dbReference>
<protein>
    <submittedName>
        <fullName evidence="2">Uncharacterized protein</fullName>
    </submittedName>
</protein>
<accession>A0A0A9H2E2</accession>
<reference evidence="2" key="2">
    <citation type="journal article" date="2015" name="Data Brief">
        <title>Shoot transcriptome of the giant reed, Arundo donax.</title>
        <authorList>
            <person name="Barrero R.A."/>
            <person name="Guerrero F.D."/>
            <person name="Moolhuijzen P."/>
            <person name="Goolsby J.A."/>
            <person name="Tidwell J."/>
            <person name="Bellgard S.E."/>
            <person name="Bellgard M.I."/>
        </authorList>
    </citation>
    <scope>NUCLEOTIDE SEQUENCE</scope>
    <source>
        <tissue evidence="2">Shoot tissue taken approximately 20 cm above the soil surface</tissue>
    </source>
</reference>
<reference evidence="2" key="1">
    <citation type="submission" date="2014-09" db="EMBL/GenBank/DDBJ databases">
        <authorList>
            <person name="Magalhaes I.L.F."/>
            <person name="Oliveira U."/>
            <person name="Santos F.R."/>
            <person name="Vidigal T.H.D.A."/>
            <person name="Brescovit A.D."/>
            <person name="Santos A.J."/>
        </authorList>
    </citation>
    <scope>NUCLEOTIDE SEQUENCE</scope>
    <source>
        <tissue evidence="2">Shoot tissue taken approximately 20 cm above the soil surface</tissue>
    </source>
</reference>
<organism evidence="2">
    <name type="scientific">Arundo donax</name>
    <name type="common">Giant reed</name>
    <name type="synonym">Donax arundinaceus</name>
    <dbReference type="NCBI Taxonomy" id="35708"/>
    <lineage>
        <taxon>Eukaryota</taxon>
        <taxon>Viridiplantae</taxon>
        <taxon>Streptophyta</taxon>
        <taxon>Embryophyta</taxon>
        <taxon>Tracheophyta</taxon>
        <taxon>Spermatophyta</taxon>
        <taxon>Magnoliopsida</taxon>
        <taxon>Liliopsida</taxon>
        <taxon>Poales</taxon>
        <taxon>Poaceae</taxon>
        <taxon>PACMAD clade</taxon>
        <taxon>Arundinoideae</taxon>
        <taxon>Arundineae</taxon>
        <taxon>Arundo</taxon>
    </lineage>
</organism>
<proteinExistence type="predicted"/>
<keyword evidence="1" id="KW-0472">Membrane</keyword>
<evidence type="ECO:0000313" key="2">
    <source>
        <dbReference type="EMBL" id="JAE29964.1"/>
    </source>
</evidence>
<evidence type="ECO:0000256" key="1">
    <source>
        <dbReference type="SAM" id="Phobius"/>
    </source>
</evidence>
<keyword evidence="1" id="KW-1133">Transmembrane helix</keyword>
<dbReference type="AlphaFoldDB" id="A0A0A9H2E2"/>
<sequence>MGGHHCRSVCGALRRPVRFRYHEAQLPEEMMTIGAGKHDLHKGLHSLDWKYKSGLCILAMYTDIFGFISYIVSYYRSFPLLSRLMA</sequence>
<name>A0A0A9H2E2_ARUDO</name>
<feature type="transmembrane region" description="Helical" evidence="1">
    <location>
        <begin position="55"/>
        <end position="75"/>
    </location>
</feature>